<evidence type="ECO:0000313" key="1">
    <source>
        <dbReference type="EMBL" id="WCF28517.1"/>
    </source>
</evidence>
<name>A0AAJ5R2L0_XYLFS</name>
<gene>
    <name evidence="1" type="ORF">OK117_01010</name>
</gene>
<reference evidence="1" key="1">
    <citation type="journal article" date="2022" name="Phytopathology">
        <title>Complete circularized genome resources of seven strains of Xylella fastidiosa subsp. fastidiosa using hybrid assembly reveals unknown plasmids.</title>
        <authorList>
            <person name="Velasco-Amo M.D.P."/>
            <person name="Arias-Giraldo L.F.F."/>
            <person name="Ecija M.R."/>
            <person name="De La Fuente L."/>
            <person name="Marco-Noales E."/>
            <person name="Moralejo E."/>
            <person name="Navas-Cort J.A."/>
            <person name="Landa B.B."/>
        </authorList>
    </citation>
    <scope>NUCLEOTIDE SEQUENCE</scope>
    <source>
        <strain evidence="1">CFBP8073</strain>
    </source>
</reference>
<protein>
    <submittedName>
        <fullName evidence="1">Uncharacterized protein</fullName>
    </submittedName>
</protein>
<proteinExistence type="predicted"/>
<accession>A0AAJ5R2L0</accession>
<organism evidence="1 2">
    <name type="scientific">Xylella fastidiosa subsp. fastidiosa</name>
    <dbReference type="NCBI Taxonomy" id="644356"/>
    <lineage>
        <taxon>Bacteria</taxon>
        <taxon>Pseudomonadati</taxon>
        <taxon>Pseudomonadota</taxon>
        <taxon>Gammaproteobacteria</taxon>
        <taxon>Lysobacterales</taxon>
        <taxon>Lysobacteraceae</taxon>
        <taxon>Xylella</taxon>
    </lineage>
</organism>
<sequence>MTITTSRIYVCSSTRSLVFRLESVNNIGSTTTITDGCINARSCFINVFFRQACVGYKTAEYLWVLIAFIVPALRRKQHQDHDQHASKVA</sequence>
<dbReference type="AlphaFoldDB" id="A0AAJ5R2L0"/>
<dbReference type="Proteomes" id="UP001211513">
    <property type="component" value="Chromosome"/>
</dbReference>
<evidence type="ECO:0000313" key="2">
    <source>
        <dbReference type="Proteomes" id="UP001211513"/>
    </source>
</evidence>
<dbReference type="RefSeq" id="WP_058564426.1">
    <property type="nucleotide sequence ID" value="NZ_CP109886.1"/>
</dbReference>
<dbReference type="EMBL" id="CP109886">
    <property type="protein sequence ID" value="WCF28517.1"/>
    <property type="molecule type" value="Genomic_DNA"/>
</dbReference>
<reference evidence="1" key="2">
    <citation type="submission" date="2022-10" db="EMBL/GenBank/DDBJ databases">
        <authorList>
            <person name="Landa B."/>
            <person name="Arias-Giraldo L.F."/>
            <person name="Roman-Ecija M."/>
            <person name="Velasco-Amo M.P."/>
            <person name="De La Fuente L."/>
            <person name="Marco-Noales E."/>
            <person name="Moralejo E."/>
        </authorList>
    </citation>
    <scope>NUCLEOTIDE SEQUENCE</scope>
    <source>
        <strain evidence="1">CFBP8073</strain>
    </source>
</reference>